<dbReference type="STRING" id="45076.Lwor_0556"/>
<proteinExistence type="predicted"/>
<evidence type="ECO:0000313" key="2">
    <source>
        <dbReference type="Proteomes" id="UP000054662"/>
    </source>
</evidence>
<reference evidence="1 2" key="1">
    <citation type="submission" date="2015-11" db="EMBL/GenBank/DDBJ databases">
        <title>Genomic analysis of 38 Legionella species identifies large and diverse effector repertoires.</title>
        <authorList>
            <person name="Burstein D."/>
            <person name="Amaro F."/>
            <person name="Zusman T."/>
            <person name="Lifshitz Z."/>
            <person name="Cohen O."/>
            <person name="Gilbert J.A."/>
            <person name="Pupko T."/>
            <person name="Shuman H.A."/>
            <person name="Segal G."/>
        </authorList>
    </citation>
    <scope>NUCLEOTIDE SEQUENCE [LARGE SCALE GENOMIC DNA]</scope>
    <source>
        <strain evidence="1 2">ATCC 49508</strain>
    </source>
</reference>
<dbReference type="RefSeq" id="WP_058492386.1">
    <property type="nucleotide sequence ID" value="NZ_CBCRUR010000006.1"/>
</dbReference>
<accession>A0A0W1AJS9</accession>
<gene>
    <name evidence="1" type="ORF">Lwor_0556</name>
</gene>
<dbReference type="EMBL" id="LNZC01000004">
    <property type="protein sequence ID" value="KTD81518.1"/>
    <property type="molecule type" value="Genomic_DNA"/>
</dbReference>
<name>A0A0W1AJS9_9GAMM</name>
<dbReference type="AlphaFoldDB" id="A0A0W1AJS9"/>
<sequence>MLPKLKKIAQRFQDDSHIKKPYTIEEDNLITYPDRSKIKSSEDKIIVVRNVCYLFREGIILNTVDKRFPTFEYTLPNSSIVRAPFVQGSTFFQPGTNRNIIQFSETQSLAIEICADHAGGLLKATRKRNKLLVDYHLILANSTPLKTEHLIGKFNILCDAMTGTSMMQLEAVNKKDVPLVIAITPECHGGLLEYNIEYINPEILITRPRPAVELSDEIHCLTK</sequence>
<dbReference type="PATRIC" id="fig|45076.6.peg.615"/>
<evidence type="ECO:0000313" key="1">
    <source>
        <dbReference type="EMBL" id="KTD81518.1"/>
    </source>
</evidence>
<protein>
    <submittedName>
        <fullName evidence="1">Uncharacterized protein</fullName>
    </submittedName>
</protein>
<comment type="caution">
    <text evidence="1">The sequence shown here is derived from an EMBL/GenBank/DDBJ whole genome shotgun (WGS) entry which is preliminary data.</text>
</comment>
<dbReference type="Proteomes" id="UP000054662">
    <property type="component" value="Unassembled WGS sequence"/>
</dbReference>
<keyword evidence="2" id="KW-1185">Reference proteome</keyword>
<dbReference type="OrthoDB" id="5633121at2"/>
<organism evidence="1 2">
    <name type="scientific">Legionella worsleiensis</name>
    <dbReference type="NCBI Taxonomy" id="45076"/>
    <lineage>
        <taxon>Bacteria</taxon>
        <taxon>Pseudomonadati</taxon>
        <taxon>Pseudomonadota</taxon>
        <taxon>Gammaproteobacteria</taxon>
        <taxon>Legionellales</taxon>
        <taxon>Legionellaceae</taxon>
        <taxon>Legionella</taxon>
    </lineage>
</organism>